<keyword evidence="2" id="KW-0812">Transmembrane</keyword>
<dbReference type="RefSeq" id="WP_213534646.1">
    <property type="nucleotide sequence ID" value="NZ_BOVQ01000003.1"/>
</dbReference>
<evidence type="ECO:0000256" key="1">
    <source>
        <dbReference type="SAM" id="Coils"/>
    </source>
</evidence>
<feature type="coiled-coil region" evidence="1">
    <location>
        <begin position="11"/>
        <end position="38"/>
    </location>
</feature>
<sequence length="92" mass="11298">MPRPLLTDEIIEQAKQDKERIERELQREMENDREISEKYDKIEQDLSKQAVYKSRRIENVKQQRRSKLINKWLLIVTIIVVIFLIAFILYYF</sequence>
<reference evidence="4" key="1">
    <citation type="journal article" date="2019" name="Int. J. Syst. Evol. Microbiol.">
        <title>The Global Catalogue of Microorganisms (GCM) 10K type strain sequencing project: providing services to taxonomists for standard genome sequencing and annotation.</title>
        <authorList>
            <consortium name="The Broad Institute Genomics Platform"/>
            <consortium name="The Broad Institute Genome Sequencing Center for Infectious Disease"/>
            <person name="Wu L."/>
            <person name="Ma J."/>
        </authorList>
    </citation>
    <scope>NUCLEOTIDE SEQUENCE [LARGE SCALE GENOMIC DNA]</scope>
    <source>
        <strain evidence="4">CCUG 63287</strain>
    </source>
</reference>
<dbReference type="InterPro" id="IPR047752">
    <property type="entry name" value="MacP"/>
</dbReference>
<dbReference type="Pfam" id="PF26336">
    <property type="entry name" value="MacP_activator"/>
    <property type="match status" value="1"/>
</dbReference>
<protein>
    <submittedName>
        <fullName evidence="3">Cell wall synthase accessory phosphoprotein MacP</fullName>
    </submittedName>
</protein>
<proteinExistence type="predicted"/>
<evidence type="ECO:0000313" key="3">
    <source>
        <dbReference type="EMBL" id="MFC4651315.1"/>
    </source>
</evidence>
<evidence type="ECO:0000313" key="4">
    <source>
        <dbReference type="Proteomes" id="UP001595987"/>
    </source>
</evidence>
<dbReference type="Proteomes" id="UP001595987">
    <property type="component" value="Unassembled WGS sequence"/>
</dbReference>
<keyword evidence="4" id="KW-1185">Reference proteome</keyword>
<keyword evidence="2" id="KW-1133">Transmembrane helix</keyword>
<keyword evidence="2" id="KW-0472">Membrane</keyword>
<name>A0ABV9J9K8_9LACT</name>
<keyword evidence="1" id="KW-0175">Coiled coil</keyword>
<accession>A0ABV9J9K8</accession>
<feature type="transmembrane region" description="Helical" evidence="2">
    <location>
        <begin position="72"/>
        <end position="91"/>
    </location>
</feature>
<gene>
    <name evidence="3" type="primary">macP</name>
    <name evidence="3" type="ORF">ACFO26_00130</name>
</gene>
<dbReference type="NCBIfam" id="NF038277">
    <property type="entry name" value="accessory_MacP"/>
    <property type="match status" value="1"/>
</dbReference>
<dbReference type="EMBL" id="JBHSGD010000001">
    <property type="protein sequence ID" value="MFC4651315.1"/>
    <property type="molecule type" value="Genomic_DNA"/>
</dbReference>
<evidence type="ECO:0000256" key="2">
    <source>
        <dbReference type="SAM" id="Phobius"/>
    </source>
</evidence>
<organism evidence="3 4">
    <name type="scientific">Lactococcus nasutitermitis</name>
    <dbReference type="NCBI Taxonomy" id="1652957"/>
    <lineage>
        <taxon>Bacteria</taxon>
        <taxon>Bacillati</taxon>
        <taxon>Bacillota</taxon>
        <taxon>Bacilli</taxon>
        <taxon>Lactobacillales</taxon>
        <taxon>Streptococcaceae</taxon>
        <taxon>Lactococcus</taxon>
    </lineage>
</organism>
<comment type="caution">
    <text evidence="3">The sequence shown here is derived from an EMBL/GenBank/DDBJ whole genome shotgun (WGS) entry which is preliminary data.</text>
</comment>